<feature type="compositionally biased region" description="Low complexity" evidence="1">
    <location>
        <begin position="46"/>
        <end position="83"/>
    </location>
</feature>
<feature type="region of interest" description="Disordered" evidence="1">
    <location>
        <begin position="1"/>
        <end position="96"/>
    </location>
</feature>
<evidence type="ECO:0000313" key="2">
    <source>
        <dbReference type="EMBL" id="KAK8101553.1"/>
    </source>
</evidence>
<dbReference type="Proteomes" id="UP001392437">
    <property type="component" value="Unassembled WGS sequence"/>
</dbReference>
<organism evidence="2 3">
    <name type="scientific">Apiospora kogelbergensis</name>
    <dbReference type="NCBI Taxonomy" id="1337665"/>
    <lineage>
        <taxon>Eukaryota</taxon>
        <taxon>Fungi</taxon>
        <taxon>Dikarya</taxon>
        <taxon>Ascomycota</taxon>
        <taxon>Pezizomycotina</taxon>
        <taxon>Sordariomycetes</taxon>
        <taxon>Xylariomycetidae</taxon>
        <taxon>Amphisphaeriales</taxon>
        <taxon>Apiosporaceae</taxon>
        <taxon>Apiospora</taxon>
    </lineage>
</organism>
<name>A0AAW0QEH5_9PEZI</name>
<comment type="caution">
    <text evidence="2">The sequence shown here is derived from an EMBL/GenBank/DDBJ whole genome shotgun (WGS) entry which is preliminary data.</text>
</comment>
<evidence type="ECO:0000313" key="3">
    <source>
        <dbReference type="Proteomes" id="UP001392437"/>
    </source>
</evidence>
<accession>A0AAW0QEH5</accession>
<reference evidence="2 3" key="1">
    <citation type="submission" date="2023-01" db="EMBL/GenBank/DDBJ databases">
        <title>Analysis of 21 Apiospora genomes using comparative genomics revels a genus with tremendous synthesis potential of carbohydrate active enzymes and secondary metabolites.</title>
        <authorList>
            <person name="Sorensen T."/>
        </authorList>
    </citation>
    <scope>NUCLEOTIDE SEQUENCE [LARGE SCALE GENOMIC DNA]</scope>
    <source>
        <strain evidence="2 3">CBS 117206</strain>
    </source>
</reference>
<keyword evidence="3" id="KW-1185">Reference proteome</keyword>
<protein>
    <submittedName>
        <fullName evidence="2">Uncharacterized protein</fullName>
    </submittedName>
</protein>
<dbReference type="AlphaFoldDB" id="A0AAW0QEH5"/>
<dbReference type="EMBL" id="JAQQWP010000009">
    <property type="protein sequence ID" value="KAK8101553.1"/>
    <property type="molecule type" value="Genomic_DNA"/>
</dbReference>
<proteinExistence type="predicted"/>
<sequence>MDAPRPTANVRLEELLGVPFLTNDPRNRSGNNERTLFGHQSPETTADAGNGDSNSSSSPPNQGDSTYGSGSRSGSNSRCPSRSNAPLDLQEGDDMGYMAPTTRAWQRFNHPLCGSKVKCHDMSPAARQRRLAQNNLPRFLFRGYCQRSGGGNPYLNQWDKFIPHYFLTAAESTETCVPRWTMADFPRRDEVIQAHLTGDASDAELRQTPFSSWSQSPQVALRYSGGPDDGSARVAVLDTTRLRPWNEVYNVAEMRYQGYHSLPLRYGCWEYFVYGPIEGASIHTFPRQSFTDLWRPDISLGSLDTTTPYPVFQNGRPLSRESVRHARDLAGLFVKKHGWAGERSTVVLYVSILLLATWRHTHMNPPAQGQLAQTSWDPRDVMLIAHEFWTEITEHREVKLAGDDPQRVSMGYKWFFDALLLMNSIDTGDIHRFGPDPDEVV</sequence>
<gene>
    <name evidence="2" type="ORF">PG999_011927</name>
</gene>
<evidence type="ECO:0000256" key="1">
    <source>
        <dbReference type="SAM" id="MobiDB-lite"/>
    </source>
</evidence>